<evidence type="ECO:0000256" key="1">
    <source>
        <dbReference type="SAM" id="MobiDB-lite"/>
    </source>
</evidence>
<reference evidence="2" key="1">
    <citation type="submission" date="2017-10" db="EMBL/GenBank/DDBJ databases">
        <authorList>
            <person name="Banno H."/>
            <person name="Chua N.-H."/>
        </authorList>
    </citation>
    <scope>NUCLEOTIDE SEQUENCE [LARGE SCALE GENOMIC DNA]</scope>
    <source>
        <strain evidence="2">TK 0001</strain>
    </source>
</reference>
<reference evidence="3" key="3">
    <citation type="journal article" date="2022" name="Biotechnol. Bioprocess Eng.">
        <title>Pan-genome Analysis Reveals Comparative Genomic Features of Central Metabolic Pathways in Methylorubrum extorquens.</title>
        <authorList>
            <person name="Lee G.M."/>
            <person name="Scott-Nevros Z.K."/>
            <person name="Lee S.-M."/>
            <person name="Kim D."/>
        </authorList>
    </citation>
    <scope>NUCLEOTIDE SEQUENCE</scope>
    <source>
        <strain evidence="3">ATCC 55366</strain>
    </source>
</reference>
<name>A0A2N9AYT9_METEX</name>
<dbReference type="GeneID" id="72992879"/>
<dbReference type="Proteomes" id="UP000233769">
    <property type="component" value="Chromosome tk0001"/>
</dbReference>
<evidence type="ECO:0000313" key="2">
    <source>
        <dbReference type="EMBL" id="SOR32489.1"/>
    </source>
</evidence>
<proteinExistence type="predicted"/>
<evidence type="ECO:0000313" key="4">
    <source>
        <dbReference type="Proteomes" id="UP000233769"/>
    </source>
</evidence>
<dbReference type="Proteomes" id="UP001223720">
    <property type="component" value="Chromosome"/>
</dbReference>
<organism evidence="2 4">
    <name type="scientific">Methylorubrum extorquens</name>
    <name type="common">Methylobacterium dichloromethanicum</name>
    <name type="synonym">Methylobacterium extorquens</name>
    <dbReference type="NCBI Taxonomy" id="408"/>
    <lineage>
        <taxon>Bacteria</taxon>
        <taxon>Pseudomonadati</taxon>
        <taxon>Pseudomonadota</taxon>
        <taxon>Alphaproteobacteria</taxon>
        <taxon>Hyphomicrobiales</taxon>
        <taxon>Methylobacteriaceae</taxon>
        <taxon>Methylorubrum</taxon>
    </lineage>
</organism>
<evidence type="ECO:0000313" key="3">
    <source>
        <dbReference type="EMBL" id="WHQ70526.1"/>
    </source>
</evidence>
<sequence length="68" mass="7967">MNHFIADPTSDEIRQRAYEIWERRHQPKGYDTEFWFEAERELKAERLHNDRPEGGGIPKSGAGSDCAY</sequence>
<protein>
    <submittedName>
        <fullName evidence="3">DUF2934 domain-containing protein</fullName>
    </submittedName>
</protein>
<dbReference type="RefSeq" id="WP_012252226.1">
    <property type="nucleotide sequence ID" value="NZ_CP073633.1"/>
</dbReference>
<dbReference type="AlphaFoldDB" id="A0A2N9AYT9"/>
<dbReference type="EMBL" id="LT962688">
    <property type="protein sequence ID" value="SOR32489.1"/>
    <property type="molecule type" value="Genomic_DNA"/>
</dbReference>
<reference evidence="4" key="2">
    <citation type="submission" date="2017-10" db="EMBL/GenBank/DDBJ databases">
        <authorList>
            <person name="Regsiter A."/>
            <person name="William W."/>
        </authorList>
    </citation>
    <scope>NUCLEOTIDE SEQUENCE [LARGE SCALE GENOMIC DNA]</scope>
</reference>
<gene>
    <name evidence="3" type="ORF">KEC54_02530</name>
    <name evidence="2" type="ORF">TK0001_5930</name>
</gene>
<dbReference type="EMBL" id="CP073633">
    <property type="protein sequence ID" value="WHQ70526.1"/>
    <property type="molecule type" value="Genomic_DNA"/>
</dbReference>
<accession>A0A2N9AYT9</accession>
<dbReference type="InterPro" id="IPR021327">
    <property type="entry name" value="DUF2934"/>
</dbReference>
<feature type="region of interest" description="Disordered" evidence="1">
    <location>
        <begin position="46"/>
        <end position="68"/>
    </location>
</feature>
<dbReference type="Pfam" id="PF11154">
    <property type="entry name" value="DUF2934"/>
    <property type="match status" value="1"/>
</dbReference>